<dbReference type="InterPro" id="IPR050288">
    <property type="entry name" value="Cellulose_deg_GH3"/>
</dbReference>
<sequence length="844" mass="89282">MKMNVRLKRLAMLTAVAAIATTGTPLSAQAPTSGQAWRDATQRPEVRAAQLLAAMSREQKIALVNAVDPAEYASLAPLGIPALRRVDASSGLRGDVGQTAFPVPLALAATFDAELARSYGMAIADEARGKGWNVILGPTVDVARDGLSGRLSEAYGEDPWVSAVMGSAVAAGMQSRGVLAIGKHFTAYQSERDRQRMNVNVSDRALHEVYNPPFYALIDKARIGGLMGAYPKINGTFALENKAVIEQAKAEAGFKGFMVTDLMGGADAVAQFNAGMDSWSFQPYLRQPDALRDGRIPPARLDDAVERTLWALFSTGLFDRPVLATPAAVVSTPEHQALALRTATQAMVLLKNDGKLLPLSRSGRIAVIGPVGKDVVTGVMWSSYVDPGQFTTPIEAIASAAGRGVKIVQSQGTLGDTTLPNFGVNGGLFAPPVALTAPDGGPGWGVEYFANDKWAGTANRSEVVKDIDVTGTPLPGSSGPWSARWQGRFIPFADGPVRLAASLSGTVKVKVGGKVVIDGMRSTASNFPGGGPSTYPLQGVVPLKAHEPVDVTVEYSTAGAVIGQRMQLGWQAASAIPAAVEAARHSDVAVVFVNQVTGEEMDRDHYALPGDQDALIDAVSAANPNTVVVLNTGGAVKMPWLPKVKSVLQMWYPGMASGTAVAQVLFGDAEPGGRLPITFPADESQGPRPYAGGMSMDFTEDVSVGHAYYQKHRQQPLFPFGFGLSFAQFGLNDLHSRALAQGEDLTQVSIRVVNESRRKGSTVVQLYAGKLPGQVDTPVSKLLGFARVALEGGEERVLTIPVERRSLSYWDSATRQWVTPSGSVPVRVGFSSEGATVRGEIVVK</sequence>
<dbReference type="SMART" id="SM01217">
    <property type="entry name" value="Fn3_like"/>
    <property type="match status" value="1"/>
</dbReference>
<dbReference type="InterPro" id="IPR001764">
    <property type="entry name" value="Glyco_hydro_3_N"/>
</dbReference>
<dbReference type="Pfam" id="PF07691">
    <property type="entry name" value="PA14"/>
    <property type="match status" value="1"/>
</dbReference>
<feature type="chain" id="PRO_5047373149" evidence="3">
    <location>
        <begin position="29"/>
        <end position="844"/>
    </location>
</feature>
<evidence type="ECO:0000259" key="4">
    <source>
        <dbReference type="PROSITE" id="PS51820"/>
    </source>
</evidence>
<feature type="signal peptide" evidence="3">
    <location>
        <begin position="1"/>
        <end position="28"/>
    </location>
</feature>
<dbReference type="GO" id="GO:0016787">
    <property type="term" value="F:hydrolase activity"/>
    <property type="evidence" value="ECO:0007669"/>
    <property type="project" value="UniProtKB-KW"/>
</dbReference>
<dbReference type="Pfam" id="PF00933">
    <property type="entry name" value="Glyco_hydro_3"/>
    <property type="match status" value="1"/>
</dbReference>
<keyword evidence="2 5" id="KW-0378">Hydrolase</keyword>
<feature type="domain" description="PA14" evidence="4">
    <location>
        <begin position="439"/>
        <end position="584"/>
    </location>
</feature>
<evidence type="ECO:0000313" key="6">
    <source>
        <dbReference type="Proteomes" id="UP001219862"/>
    </source>
</evidence>
<dbReference type="PANTHER" id="PTHR42715">
    <property type="entry name" value="BETA-GLUCOSIDASE"/>
    <property type="match status" value="1"/>
</dbReference>
<dbReference type="RefSeq" id="WP_273595796.1">
    <property type="nucleotide sequence ID" value="NZ_JAQQXS010000004.1"/>
</dbReference>
<dbReference type="Gene3D" id="2.60.120.260">
    <property type="entry name" value="Galactose-binding domain-like"/>
    <property type="match status" value="1"/>
</dbReference>
<dbReference type="InterPro" id="IPR037524">
    <property type="entry name" value="PA14/GLEYA"/>
</dbReference>
<dbReference type="EMBL" id="JAQQXS010000004">
    <property type="protein sequence ID" value="MDC8784675.1"/>
    <property type="molecule type" value="Genomic_DNA"/>
</dbReference>
<dbReference type="InterPro" id="IPR026891">
    <property type="entry name" value="Fn3-like"/>
</dbReference>
<accession>A0ABT5KQC8</accession>
<keyword evidence="6" id="KW-1185">Reference proteome</keyword>
<dbReference type="PROSITE" id="PS51820">
    <property type="entry name" value="PA14"/>
    <property type="match status" value="1"/>
</dbReference>
<dbReference type="InterPro" id="IPR002772">
    <property type="entry name" value="Glyco_hydro_3_C"/>
</dbReference>
<keyword evidence="3" id="KW-0732">Signal</keyword>
<comment type="similarity">
    <text evidence="1">Belongs to the glycosyl hydrolase 3 family.</text>
</comment>
<dbReference type="InterPro" id="IPR013783">
    <property type="entry name" value="Ig-like_fold"/>
</dbReference>
<name>A0ABT5KQC8_9BURK</name>
<dbReference type="PRINTS" id="PR00133">
    <property type="entry name" value="GLHYDRLASE3"/>
</dbReference>
<evidence type="ECO:0000256" key="2">
    <source>
        <dbReference type="ARBA" id="ARBA00022801"/>
    </source>
</evidence>
<dbReference type="PANTHER" id="PTHR42715:SF10">
    <property type="entry name" value="BETA-GLUCOSIDASE"/>
    <property type="match status" value="1"/>
</dbReference>
<dbReference type="InterPro" id="IPR011658">
    <property type="entry name" value="PA14_dom"/>
</dbReference>
<organism evidence="5 6">
    <name type="scientific">Roseateles koreensis</name>
    <dbReference type="NCBI Taxonomy" id="2987526"/>
    <lineage>
        <taxon>Bacteria</taxon>
        <taxon>Pseudomonadati</taxon>
        <taxon>Pseudomonadota</taxon>
        <taxon>Betaproteobacteria</taxon>
        <taxon>Burkholderiales</taxon>
        <taxon>Sphaerotilaceae</taxon>
        <taxon>Roseateles</taxon>
    </lineage>
</organism>
<proteinExistence type="inferred from homology"/>
<dbReference type="InterPro" id="IPR017853">
    <property type="entry name" value="GH"/>
</dbReference>
<dbReference type="Proteomes" id="UP001219862">
    <property type="component" value="Unassembled WGS sequence"/>
</dbReference>
<gene>
    <name evidence="5" type="ORF">PRZ01_05675</name>
</gene>
<dbReference type="InterPro" id="IPR036962">
    <property type="entry name" value="Glyco_hydro_3_N_sf"/>
</dbReference>
<dbReference type="Gene3D" id="2.60.40.10">
    <property type="entry name" value="Immunoglobulins"/>
    <property type="match status" value="1"/>
</dbReference>
<dbReference type="SUPFAM" id="SSF52279">
    <property type="entry name" value="Beta-D-glucan exohydrolase, C-terminal domain"/>
    <property type="match status" value="1"/>
</dbReference>
<reference evidence="5 6" key="1">
    <citation type="submission" date="2022-10" db="EMBL/GenBank/DDBJ databases">
        <title>paucibacter sp. hw8 Genome sequencing.</title>
        <authorList>
            <person name="Park S."/>
        </authorList>
    </citation>
    <scope>NUCLEOTIDE SEQUENCE [LARGE SCALE GENOMIC DNA]</scope>
    <source>
        <strain evidence="6">hw8</strain>
    </source>
</reference>
<dbReference type="Gene3D" id="3.20.20.300">
    <property type="entry name" value="Glycoside hydrolase, family 3, N-terminal domain"/>
    <property type="match status" value="1"/>
</dbReference>
<evidence type="ECO:0000313" key="5">
    <source>
        <dbReference type="EMBL" id="MDC8784675.1"/>
    </source>
</evidence>
<dbReference type="Gene3D" id="3.40.50.1700">
    <property type="entry name" value="Glycoside hydrolase family 3 C-terminal domain"/>
    <property type="match status" value="1"/>
</dbReference>
<dbReference type="InterPro" id="IPR036881">
    <property type="entry name" value="Glyco_hydro_3_C_sf"/>
</dbReference>
<dbReference type="Pfam" id="PF01915">
    <property type="entry name" value="Glyco_hydro_3_C"/>
    <property type="match status" value="1"/>
</dbReference>
<dbReference type="SUPFAM" id="SSF51445">
    <property type="entry name" value="(Trans)glycosidases"/>
    <property type="match status" value="1"/>
</dbReference>
<evidence type="ECO:0000256" key="1">
    <source>
        <dbReference type="ARBA" id="ARBA00005336"/>
    </source>
</evidence>
<comment type="caution">
    <text evidence="5">The sequence shown here is derived from an EMBL/GenBank/DDBJ whole genome shotgun (WGS) entry which is preliminary data.</text>
</comment>
<evidence type="ECO:0000256" key="3">
    <source>
        <dbReference type="SAM" id="SignalP"/>
    </source>
</evidence>
<protein>
    <submittedName>
        <fullName evidence="5">Glycoside hydrolase family 3 C-terminal domain-containing protein</fullName>
    </submittedName>
</protein>
<dbReference type="Pfam" id="PF14310">
    <property type="entry name" value="Fn3-like"/>
    <property type="match status" value="1"/>
</dbReference>